<name>A0A090NCY9_SHIDY</name>
<dbReference type="Proteomes" id="UP000017944">
    <property type="component" value="Unassembled WGS sequence"/>
</dbReference>
<organism evidence="1 2">
    <name type="scientific">Shigella dysenteriae WRSd3</name>
    <dbReference type="NCBI Taxonomy" id="1401327"/>
    <lineage>
        <taxon>Bacteria</taxon>
        <taxon>Pseudomonadati</taxon>
        <taxon>Pseudomonadota</taxon>
        <taxon>Gammaproteobacteria</taxon>
        <taxon>Enterobacterales</taxon>
        <taxon>Enterobacteriaceae</taxon>
        <taxon>Shigella</taxon>
    </lineage>
</organism>
<reference evidence="1 2" key="1">
    <citation type="submission" date="2013-10" db="EMBL/GenBank/DDBJ databases">
        <title>Draft genomes and the virulence plasmids of Sd1617 vaccine constructs: WRSd3 and WRSd5.</title>
        <authorList>
            <person name="Aksomboon Vongsawan A."/>
            <person name="Venkatesan M.M."/>
            <person name="Vaisvil B."/>
            <person name="Emel G."/>
            <person name="Kepatral V."/>
            <person name="Sethabutr O."/>
            <person name="Serichantalergs O."/>
            <person name="Mason C."/>
        </authorList>
    </citation>
    <scope>NUCLEOTIDE SEQUENCE [LARGE SCALE GENOMIC DNA]</scope>
    <source>
        <strain evidence="1 2">WRSd3</strain>
    </source>
</reference>
<dbReference type="AlphaFoldDB" id="A0A090NCY9"/>
<protein>
    <submittedName>
        <fullName evidence="1">Uncharacterized protein</fullName>
    </submittedName>
</protein>
<evidence type="ECO:0000313" key="1">
    <source>
        <dbReference type="EMBL" id="ESU77725.1"/>
    </source>
</evidence>
<sequence length="44" mass="4900">MGFHVARSRGSFAYPVLSPHRLVGVLLRLLTSCFCWCCPCTVQS</sequence>
<gene>
    <name evidence="1" type="ORF">WRSd3_03430</name>
</gene>
<dbReference type="EMBL" id="AXUT01000315">
    <property type="protein sequence ID" value="ESU77725.1"/>
    <property type="molecule type" value="Genomic_DNA"/>
</dbReference>
<evidence type="ECO:0000313" key="2">
    <source>
        <dbReference type="Proteomes" id="UP000017944"/>
    </source>
</evidence>
<accession>A0A090NCY9</accession>
<comment type="caution">
    <text evidence="1">The sequence shown here is derived from an EMBL/GenBank/DDBJ whole genome shotgun (WGS) entry which is preliminary data.</text>
</comment>
<proteinExistence type="predicted"/>